<reference evidence="7 8" key="1">
    <citation type="submission" date="2016-10" db="EMBL/GenBank/DDBJ databases">
        <authorList>
            <person name="Cai Z."/>
        </authorList>
    </citation>
    <scope>NUCLEOTIDE SEQUENCE [LARGE SCALE GENOMIC DNA]</scope>
</reference>
<protein>
    <submittedName>
        <fullName evidence="7">Uncharacterized protein</fullName>
    </submittedName>
</protein>
<evidence type="ECO:0000256" key="4">
    <source>
        <dbReference type="ARBA" id="ARBA00022989"/>
    </source>
</evidence>
<evidence type="ECO:0000256" key="6">
    <source>
        <dbReference type="RuleBase" id="RU363053"/>
    </source>
</evidence>
<dbReference type="Proteomes" id="UP000256970">
    <property type="component" value="Unassembled WGS sequence"/>
</dbReference>
<keyword evidence="5 6" id="KW-0472">Membrane</keyword>
<dbReference type="InterPro" id="IPR007248">
    <property type="entry name" value="Mpv17_PMP22"/>
</dbReference>
<dbReference type="PANTHER" id="PTHR11266">
    <property type="entry name" value="PEROXISOMAL MEMBRANE PROTEIN 2, PXMP2 MPV17"/>
    <property type="match status" value="1"/>
</dbReference>
<evidence type="ECO:0000256" key="2">
    <source>
        <dbReference type="ARBA" id="ARBA00006824"/>
    </source>
</evidence>
<feature type="transmembrane region" description="Helical" evidence="6">
    <location>
        <begin position="67"/>
        <end position="85"/>
    </location>
</feature>
<evidence type="ECO:0000313" key="8">
    <source>
        <dbReference type="Proteomes" id="UP000256970"/>
    </source>
</evidence>
<comment type="subcellular location">
    <subcellularLocation>
        <location evidence="1">Membrane</location>
        <topology evidence="1">Multi-pass membrane protein</topology>
    </subcellularLocation>
</comment>
<comment type="caution">
    <text evidence="6">Lacks conserved residue(s) required for the propagation of feature annotation.</text>
</comment>
<evidence type="ECO:0000313" key="7">
    <source>
        <dbReference type="EMBL" id="SZX74810.1"/>
    </source>
</evidence>
<dbReference type="GO" id="GO:0005737">
    <property type="term" value="C:cytoplasm"/>
    <property type="evidence" value="ECO:0007669"/>
    <property type="project" value="TreeGrafter"/>
</dbReference>
<proteinExistence type="inferred from homology"/>
<dbReference type="Pfam" id="PF04117">
    <property type="entry name" value="Mpv17_PMP22"/>
    <property type="match status" value="1"/>
</dbReference>
<organism evidence="7 8">
    <name type="scientific">Tetradesmus obliquus</name>
    <name type="common">Green alga</name>
    <name type="synonym">Acutodesmus obliquus</name>
    <dbReference type="NCBI Taxonomy" id="3088"/>
    <lineage>
        <taxon>Eukaryota</taxon>
        <taxon>Viridiplantae</taxon>
        <taxon>Chlorophyta</taxon>
        <taxon>core chlorophytes</taxon>
        <taxon>Chlorophyceae</taxon>
        <taxon>CS clade</taxon>
        <taxon>Sphaeropleales</taxon>
        <taxon>Scenedesmaceae</taxon>
        <taxon>Tetradesmus</taxon>
    </lineage>
</organism>
<gene>
    <name evidence="7" type="ORF">BQ4739_LOCUS15128</name>
</gene>
<dbReference type="STRING" id="3088.A0A383WC77"/>
<evidence type="ECO:0000256" key="1">
    <source>
        <dbReference type="ARBA" id="ARBA00004141"/>
    </source>
</evidence>
<name>A0A383WC77_TETOB</name>
<evidence type="ECO:0000256" key="3">
    <source>
        <dbReference type="ARBA" id="ARBA00022692"/>
    </source>
</evidence>
<keyword evidence="8" id="KW-1185">Reference proteome</keyword>
<comment type="similarity">
    <text evidence="2 6">Belongs to the peroxisomal membrane protein PXMP2/4 family.</text>
</comment>
<keyword evidence="3 6" id="KW-0812">Transmembrane</keyword>
<keyword evidence="4 6" id="KW-1133">Transmembrane helix</keyword>
<accession>A0A383WC77</accession>
<dbReference type="EMBL" id="FNXT01001221">
    <property type="protein sequence ID" value="SZX74810.1"/>
    <property type="molecule type" value="Genomic_DNA"/>
</dbReference>
<dbReference type="AlphaFoldDB" id="A0A383WC77"/>
<dbReference type="PANTHER" id="PTHR11266:SF21">
    <property type="entry name" value="ACT DOMAIN-CONTAINING PROTEIN"/>
    <property type="match status" value="1"/>
</dbReference>
<sequence length="293" mass="31378">MALRGLKRAFNAVKYPLVATGRAYNEVAQRYPFGTGVVTTVVKTSAADLFAQKVIEKREEVDWKRHGVFISFGLFYLGGFQYYLYNHLFVRWCAGMTAALGHKGSAPIKTFIDQAIHHPFFYFPVFYSLKGYVEGAAPADIFQRYRNELWENCKALWTIWVPAQLVNFSVVPRHMRIPFVAGVSFAWTVIISVMRGALDSGKVAAAAPTTAQLEDATANVAAAAAAADTVEQPAAAAVQVVQAVAEPAAAAAAPAAAVHAPVIAAGEVQRSQAAAGLKALVVPRATAHAEAAT</sequence>
<evidence type="ECO:0000256" key="5">
    <source>
        <dbReference type="ARBA" id="ARBA00023136"/>
    </source>
</evidence>
<dbReference type="GO" id="GO:0016020">
    <property type="term" value="C:membrane"/>
    <property type="evidence" value="ECO:0007669"/>
    <property type="project" value="UniProtKB-SubCell"/>
</dbReference>